<dbReference type="CDD" id="cd00093">
    <property type="entry name" value="HTH_XRE"/>
    <property type="match status" value="1"/>
</dbReference>
<evidence type="ECO:0000259" key="2">
    <source>
        <dbReference type="PROSITE" id="PS50943"/>
    </source>
</evidence>
<evidence type="ECO:0000313" key="4">
    <source>
        <dbReference type="Proteomes" id="UP000823634"/>
    </source>
</evidence>
<reference evidence="3" key="2">
    <citation type="journal article" date="2021" name="PeerJ">
        <title>Extensive microbial diversity within the chicken gut microbiome revealed by metagenomics and culture.</title>
        <authorList>
            <person name="Gilroy R."/>
            <person name="Ravi A."/>
            <person name="Getino M."/>
            <person name="Pursley I."/>
            <person name="Horton D.L."/>
            <person name="Alikhan N.F."/>
            <person name="Baker D."/>
            <person name="Gharbi K."/>
            <person name="Hall N."/>
            <person name="Watson M."/>
            <person name="Adriaenssens E.M."/>
            <person name="Foster-Nyarko E."/>
            <person name="Jarju S."/>
            <person name="Secka A."/>
            <person name="Antonio M."/>
            <person name="Oren A."/>
            <person name="Chaudhuri R.R."/>
            <person name="La Ragione R."/>
            <person name="Hildebrand F."/>
            <person name="Pallen M.J."/>
        </authorList>
    </citation>
    <scope>NUCLEOTIDE SEQUENCE</scope>
    <source>
        <strain evidence="3">17113</strain>
    </source>
</reference>
<dbReference type="GO" id="GO:0003677">
    <property type="term" value="F:DNA binding"/>
    <property type="evidence" value="ECO:0007669"/>
    <property type="project" value="UniProtKB-KW"/>
</dbReference>
<dbReference type="PANTHER" id="PTHR46558">
    <property type="entry name" value="TRACRIPTIONAL REGULATORY PROTEIN-RELATED-RELATED"/>
    <property type="match status" value="1"/>
</dbReference>
<dbReference type="InterPro" id="IPR010982">
    <property type="entry name" value="Lambda_DNA-bd_dom_sf"/>
</dbReference>
<comment type="caution">
    <text evidence="3">The sequence shown here is derived from an EMBL/GenBank/DDBJ whole genome shotgun (WGS) entry which is preliminary data.</text>
</comment>
<proteinExistence type="predicted"/>
<dbReference type="Pfam" id="PF01381">
    <property type="entry name" value="HTH_3"/>
    <property type="match status" value="1"/>
</dbReference>
<dbReference type="SMART" id="SM00530">
    <property type="entry name" value="HTH_XRE"/>
    <property type="match status" value="1"/>
</dbReference>
<evidence type="ECO:0000256" key="1">
    <source>
        <dbReference type="ARBA" id="ARBA00023125"/>
    </source>
</evidence>
<sequence>MATSLGEYFKELRKKINVSQEEMAKFLSLEQSSISRFENGERALSLSSIEKACLLFGIPTEEFFKMGEAVETIAPKFRKSSTASDSLEDISSINKIALNLMEMKKILENVDER</sequence>
<dbReference type="Proteomes" id="UP000823634">
    <property type="component" value="Unassembled WGS sequence"/>
</dbReference>
<dbReference type="EMBL" id="JADINA010000034">
    <property type="protein sequence ID" value="MBO8426735.1"/>
    <property type="molecule type" value="Genomic_DNA"/>
</dbReference>
<dbReference type="AlphaFoldDB" id="A0A9D9DGX2"/>
<dbReference type="PANTHER" id="PTHR46558:SF4">
    <property type="entry name" value="DNA-BIDING PHAGE PROTEIN"/>
    <property type="match status" value="1"/>
</dbReference>
<dbReference type="PROSITE" id="PS50943">
    <property type="entry name" value="HTH_CROC1"/>
    <property type="match status" value="1"/>
</dbReference>
<evidence type="ECO:0000313" key="3">
    <source>
        <dbReference type="EMBL" id="MBO8426735.1"/>
    </source>
</evidence>
<gene>
    <name evidence="3" type="ORF">IAC61_05425</name>
</gene>
<keyword evidence="1" id="KW-0238">DNA-binding</keyword>
<protein>
    <submittedName>
        <fullName evidence="3">Helix-turn-helix transcriptional regulator</fullName>
    </submittedName>
</protein>
<dbReference type="InterPro" id="IPR001387">
    <property type="entry name" value="Cro/C1-type_HTH"/>
</dbReference>
<reference evidence="3" key="1">
    <citation type="submission" date="2020-10" db="EMBL/GenBank/DDBJ databases">
        <authorList>
            <person name="Gilroy R."/>
        </authorList>
    </citation>
    <scope>NUCLEOTIDE SEQUENCE</scope>
    <source>
        <strain evidence="3">17113</strain>
    </source>
</reference>
<accession>A0A9D9DGX2</accession>
<dbReference type="SUPFAM" id="SSF47413">
    <property type="entry name" value="lambda repressor-like DNA-binding domains"/>
    <property type="match status" value="1"/>
</dbReference>
<feature type="domain" description="HTH cro/C1-type" evidence="2">
    <location>
        <begin position="9"/>
        <end position="63"/>
    </location>
</feature>
<organism evidence="3 4">
    <name type="scientific">Candidatus Alloenteromonas pullistercoris</name>
    <dbReference type="NCBI Taxonomy" id="2840785"/>
    <lineage>
        <taxon>Bacteria</taxon>
        <taxon>Bacillati</taxon>
        <taxon>Bacillota</taxon>
        <taxon>Bacillota incertae sedis</taxon>
        <taxon>Candidatus Alloenteromonas</taxon>
    </lineage>
</organism>
<name>A0A9D9DGX2_9FIRM</name>
<dbReference type="Gene3D" id="1.10.260.40">
    <property type="entry name" value="lambda repressor-like DNA-binding domains"/>
    <property type="match status" value="1"/>
</dbReference>